<dbReference type="AlphaFoldDB" id="A0A813GJP9"/>
<organism evidence="2 3">
    <name type="scientific">Polarella glacialis</name>
    <name type="common">Dinoflagellate</name>
    <dbReference type="NCBI Taxonomy" id="89957"/>
    <lineage>
        <taxon>Eukaryota</taxon>
        <taxon>Sar</taxon>
        <taxon>Alveolata</taxon>
        <taxon>Dinophyceae</taxon>
        <taxon>Suessiales</taxon>
        <taxon>Suessiaceae</taxon>
        <taxon>Polarella</taxon>
    </lineage>
</organism>
<keyword evidence="3" id="KW-1185">Reference proteome</keyword>
<reference evidence="2" key="1">
    <citation type="submission" date="2021-02" db="EMBL/GenBank/DDBJ databases">
        <authorList>
            <person name="Dougan E. K."/>
            <person name="Rhodes N."/>
            <person name="Thang M."/>
            <person name="Chan C."/>
        </authorList>
    </citation>
    <scope>NUCLEOTIDE SEQUENCE</scope>
</reference>
<evidence type="ECO:0000256" key="1">
    <source>
        <dbReference type="SAM" id="MobiDB-lite"/>
    </source>
</evidence>
<protein>
    <submittedName>
        <fullName evidence="2">Uncharacterized protein</fullName>
    </submittedName>
</protein>
<evidence type="ECO:0000313" key="3">
    <source>
        <dbReference type="Proteomes" id="UP000654075"/>
    </source>
</evidence>
<proteinExistence type="predicted"/>
<feature type="region of interest" description="Disordered" evidence="1">
    <location>
        <begin position="229"/>
        <end position="250"/>
    </location>
</feature>
<feature type="region of interest" description="Disordered" evidence="1">
    <location>
        <begin position="276"/>
        <end position="295"/>
    </location>
</feature>
<dbReference type="EMBL" id="CAJNNV010028607">
    <property type="protein sequence ID" value="CAE8625201.1"/>
    <property type="molecule type" value="Genomic_DNA"/>
</dbReference>
<comment type="caution">
    <text evidence="2">The sequence shown here is derived from an EMBL/GenBank/DDBJ whole genome shotgun (WGS) entry which is preliminary data.</text>
</comment>
<name>A0A813GJP9_POLGL</name>
<evidence type="ECO:0000313" key="2">
    <source>
        <dbReference type="EMBL" id="CAE8625201.1"/>
    </source>
</evidence>
<accession>A0A813GJP9</accession>
<gene>
    <name evidence="2" type="ORF">PGLA1383_LOCUS42228</name>
</gene>
<dbReference type="Proteomes" id="UP000654075">
    <property type="component" value="Unassembled WGS sequence"/>
</dbReference>
<sequence length="295" mass="30671">MHSTASAGPSTVPAFGAQGLSNLGQAHAKCLTYHEALPDKVCKQAQHRIPSFRPQEASNALQEFGSAATHGIAAQQAIWMRSSEKLCGFCTQDLSNASWGCGTSSAWGWPPLGGACQRALRMCPGQELSSLLSQDAFDLSFSLLAFSWSFAFAAQARQAELGPGPPAQEVAAWSDAVCGALLRQVTDIGRQLDRREADGKGVGSGGGSGSNLRGCLSWTSRMAPTAQGAYAATARADSPPRDAQAPKTFDEPKVVAMERGMIVLAKPVNWEVDGLSAGSEGSAAGARSLSSFAPA</sequence>